<evidence type="ECO:0000313" key="6">
    <source>
        <dbReference type="Proteomes" id="UP000228380"/>
    </source>
</evidence>
<keyword evidence="2 5" id="KW-0732">Signal</keyword>
<accession>A0A8B7BJ66</accession>
<dbReference type="Proteomes" id="UP000228380">
    <property type="component" value="Unplaced"/>
</dbReference>
<dbReference type="PANTHER" id="PTHR10353:SF154">
    <property type="entry name" value="BETA-GLUCOSIDASE 9-RELATED"/>
    <property type="match status" value="1"/>
</dbReference>
<dbReference type="GO" id="GO:0004565">
    <property type="term" value="F:beta-galactosidase activity"/>
    <property type="evidence" value="ECO:0007669"/>
    <property type="project" value="UniProtKB-ARBA"/>
</dbReference>
<dbReference type="InterPro" id="IPR033132">
    <property type="entry name" value="GH_1_N_CS"/>
</dbReference>
<dbReference type="PRINTS" id="PR00131">
    <property type="entry name" value="GLHYDRLASE1"/>
</dbReference>
<dbReference type="OrthoDB" id="65569at2759"/>
<sequence>MALGFGILPPLLLLLLLVALLKNSAASLDRSSFPAGFIFGTSSSAYQYEGGAREGGRGPSIWDAFTHKHPEKILDRSNGDVAVDSFHRYKEDVDIMRDIGMDAYRFSISWSRILPNGSLSGGINREGIVYYRKLINELISNGVQPFVTLLHFDPPQALEEKYGGFLSHHIVRDFKIYAEICFGEFGNQVKNWITVNEPWTFCADGYGDGTKAPGRCSPWKEEKCDVGDSGTEPYMACHHMILAHAAAVRLYKDKYQATQNGKIGISLDSRWFVPLSDSESDEDAANRALDFRLGWFMDPLTRGDYPLSMRILVGNRLPKFTKQQSRMLNGSFDFIGVNYYTARYVSELPASENVSASYDTDMQAQATEMRNGIQIGPKAGSDWLYIYPRGIGDLLLHLKTKYDNPIIYITENGVDEFNNKSVSLEEALKDDARINFHREHLLNVLRAIRKGANVRGYFAWSLLDNFEWAEGYTVRFGIVFVDFENGLKRHPKSSAQWFHKFLKGKIHQSVKMYSLVM</sequence>
<dbReference type="SUPFAM" id="SSF51445">
    <property type="entry name" value="(Trans)glycosidases"/>
    <property type="match status" value="1"/>
</dbReference>
<dbReference type="Pfam" id="PF00232">
    <property type="entry name" value="Glyco_hydro_1"/>
    <property type="match status" value="1"/>
</dbReference>
<dbReference type="GO" id="GO:0008422">
    <property type="term" value="F:beta-glucosidase activity"/>
    <property type="evidence" value="ECO:0007669"/>
    <property type="project" value="UniProtKB-ARBA"/>
</dbReference>
<dbReference type="KEGG" id="pda:103698047"/>
<evidence type="ECO:0000256" key="2">
    <source>
        <dbReference type="ARBA" id="ARBA00022729"/>
    </source>
</evidence>
<comment type="similarity">
    <text evidence="1 4">Belongs to the glycosyl hydrolase 1 family.</text>
</comment>
<dbReference type="GO" id="GO:0033907">
    <property type="term" value="F:beta-D-fucosidase activity"/>
    <property type="evidence" value="ECO:0007669"/>
    <property type="project" value="UniProtKB-ARBA"/>
</dbReference>
<feature type="signal peptide" evidence="5">
    <location>
        <begin position="1"/>
        <end position="26"/>
    </location>
</feature>
<dbReference type="AlphaFoldDB" id="A0A8B7BJ66"/>
<dbReference type="GO" id="GO:0005975">
    <property type="term" value="P:carbohydrate metabolic process"/>
    <property type="evidence" value="ECO:0007669"/>
    <property type="project" value="InterPro"/>
</dbReference>
<feature type="chain" id="PRO_5034732410" evidence="5">
    <location>
        <begin position="27"/>
        <end position="517"/>
    </location>
</feature>
<keyword evidence="6" id="KW-1185">Reference proteome</keyword>
<dbReference type="Gene3D" id="3.20.20.80">
    <property type="entry name" value="Glycosidases"/>
    <property type="match status" value="1"/>
</dbReference>
<gene>
    <name evidence="7" type="primary">LOC103698047</name>
</gene>
<evidence type="ECO:0000313" key="7">
    <source>
        <dbReference type="RefSeq" id="XP_008778225.1"/>
    </source>
</evidence>
<evidence type="ECO:0000256" key="4">
    <source>
        <dbReference type="RuleBase" id="RU003690"/>
    </source>
</evidence>
<dbReference type="GeneID" id="103698047"/>
<dbReference type="InterPro" id="IPR017853">
    <property type="entry name" value="GH"/>
</dbReference>
<dbReference type="RefSeq" id="XP_008778225.1">
    <property type="nucleotide sequence ID" value="XM_008780003.4"/>
</dbReference>
<keyword evidence="3" id="KW-0378">Hydrolase</keyword>
<proteinExistence type="inferred from homology"/>
<dbReference type="PROSITE" id="PS00653">
    <property type="entry name" value="GLYCOSYL_HYDROL_F1_2"/>
    <property type="match status" value="1"/>
</dbReference>
<dbReference type="PANTHER" id="PTHR10353">
    <property type="entry name" value="GLYCOSYL HYDROLASE"/>
    <property type="match status" value="1"/>
</dbReference>
<evidence type="ECO:0000256" key="3">
    <source>
        <dbReference type="ARBA" id="ARBA00022801"/>
    </source>
</evidence>
<reference evidence="7" key="1">
    <citation type="submission" date="2025-08" db="UniProtKB">
        <authorList>
            <consortium name="RefSeq"/>
        </authorList>
    </citation>
    <scope>IDENTIFICATION</scope>
    <source>
        <tissue evidence="7">Young leaves</tissue>
    </source>
</reference>
<protein>
    <submittedName>
        <fullName evidence="7">Beta-glucosidase 12-like isoform X1</fullName>
    </submittedName>
</protein>
<dbReference type="FunFam" id="3.20.20.80:FF:000020">
    <property type="entry name" value="Beta-glucosidase 12"/>
    <property type="match status" value="1"/>
</dbReference>
<evidence type="ECO:0000256" key="1">
    <source>
        <dbReference type="ARBA" id="ARBA00010838"/>
    </source>
</evidence>
<name>A0A8B7BJ66_PHODC</name>
<evidence type="ECO:0000256" key="5">
    <source>
        <dbReference type="SAM" id="SignalP"/>
    </source>
</evidence>
<organism evidence="6 7">
    <name type="scientific">Phoenix dactylifera</name>
    <name type="common">Date palm</name>
    <dbReference type="NCBI Taxonomy" id="42345"/>
    <lineage>
        <taxon>Eukaryota</taxon>
        <taxon>Viridiplantae</taxon>
        <taxon>Streptophyta</taxon>
        <taxon>Embryophyta</taxon>
        <taxon>Tracheophyta</taxon>
        <taxon>Spermatophyta</taxon>
        <taxon>Magnoliopsida</taxon>
        <taxon>Liliopsida</taxon>
        <taxon>Arecaceae</taxon>
        <taxon>Coryphoideae</taxon>
        <taxon>Phoeniceae</taxon>
        <taxon>Phoenix</taxon>
    </lineage>
</organism>
<dbReference type="InterPro" id="IPR001360">
    <property type="entry name" value="Glyco_hydro_1"/>
</dbReference>